<evidence type="ECO:0000256" key="3">
    <source>
        <dbReference type="ARBA" id="ARBA00022989"/>
    </source>
</evidence>
<evidence type="ECO:0000256" key="6">
    <source>
        <dbReference type="ARBA" id="ARBA00029447"/>
    </source>
</evidence>
<dbReference type="SMART" id="SM00283">
    <property type="entry name" value="MA"/>
    <property type="match status" value="1"/>
</dbReference>
<comment type="similarity">
    <text evidence="6">Belongs to the methyl-accepting chemotaxis (MCP) protein family.</text>
</comment>
<dbReference type="InterPro" id="IPR004089">
    <property type="entry name" value="MCPsignal_dom"/>
</dbReference>
<evidence type="ECO:0000256" key="2">
    <source>
        <dbReference type="ARBA" id="ARBA00022692"/>
    </source>
</evidence>
<name>A0A2H9T7L4_9ZZZZ</name>
<dbReference type="Gene3D" id="1.10.287.950">
    <property type="entry name" value="Methyl-accepting chemotaxis protein"/>
    <property type="match status" value="1"/>
</dbReference>
<keyword evidence="3 8" id="KW-1133">Transmembrane helix</keyword>
<dbReference type="SUPFAM" id="SSF58104">
    <property type="entry name" value="Methyl-accepting chemotaxis protein (MCP) signaling domain"/>
    <property type="match status" value="1"/>
</dbReference>
<evidence type="ECO:0000256" key="7">
    <source>
        <dbReference type="SAM" id="MobiDB-lite"/>
    </source>
</evidence>
<reference evidence="11" key="1">
    <citation type="journal article" date="2017" name="Appl. Environ. Microbiol.">
        <title>Molecular characterization of an Endozoicomonas-like organism causing infection in king scallop Pecten maximus L.</title>
        <authorList>
            <person name="Cano I."/>
            <person name="van Aerle R."/>
            <person name="Ross S."/>
            <person name="Verner-Jeffreys D.W."/>
            <person name="Paley R.K."/>
            <person name="Rimmer G."/>
            <person name="Ryder D."/>
            <person name="Hooper P."/>
            <person name="Stone D."/>
            <person name="Feist S.W."/>
        </authorList>
    </citation>
    <scope>NUCLEOTIDE SEQUENCE</scope>
</reference>
<gene>
    <name evidence="11" type="primary">pctA</name>
    <name evidence="11" type="ORF">CI610_01816</name>
</gene>
<accession>A0A2H9T7L4</accession>
<dbReference type="PROSITE" id="PS50111">
    <property type="entry name" value="CHEMOTAXIS_TRANSDUC_2"/>
    <property type="match status" value="1"/>
</dbReference>
<evidence type="ECO:0000256" key="1">
    <source>
        <dbReference type="ARBA" id="ARBA00004141"/>
    </source>
</evidence>
<dbReference type="PROSITE" id="PS50885">
    <property type="entry name" value="HAMP"/>
    <property type="match status" value="1"/>
</dbReference>
<dbReference type="EMBL" id="NSIT01000086">
    <property type="protein sequence ID" value="PJE79221.1"/>
    <property type="molecule type" value="Genomic_DNA"/>
</dbReference>
<keyword evidence="5" id="KW-0807">Transducer</keyword>
<dbReference type="Pfam" id="PF00015">
    <property type="entry name" value="MCPsignal"/>
    <property type="match status" value="1"/>
</dbReference>
<comment type="subcellular location">
    <subcellularLocation>
        <location evidence="1">Membrane</location>
        <topology evidence="1">Multi-pass membrane protein</topology>
    </subcellularLocation>
</comment>
<evidence type="ECO:0000259" key="9">
    <source>
        <dbReference type="PROSITE" id="PS50111"/>
    </source>
</evidence>
<keyword evidence="4 8" id="KW-0472">Membrane</keyword>
<proteinExistence type="inferred from homology"/>
<dbReference type="PANTHER" id="PTHR32089">
    <property type="entry name" value="METHYL-ACCEPTING CHEMOTAXIS PROTEIN MCPB"/>
    <property type="match status" value="1"/>
</dbReference>
<evidence type="ECO:0000256" key="4">
    <source>
        <dbReference type="ARBA" id="ARBA00023136"/>
    </source>
</evidence>
<dbReference type="PANTHER" id="PTHR32089:SF119">
    <property type="entry name" value="METHYL-ACCEPTING CHEMOTAXIS PROTEIN CTPL"/>
    <property type="match status" value="1"/>
</dbReference>
<feature type="region of interest" description="Disordered" evidence="7">
    <location>
        <begin position="411"/>
        <end position="431"/>
    </location>
</feature>
<feature type="domain" description="Methyl-accepting transducer" evidence="9">
    <location>
        <begin position="401"/>
        <end position="637"/>
    </location>
</feature>
<keyword evidence="2 8" id="KW-0812">Transmembrane</keyword>
<sequence length="692" mass="75120">MKGKTATRIHQVSIQRPVLAAMGLLVFSLCAIAGSLLVMKNQSGLNRELVNDSDEIRILSLQLANAARQSSSGDIQAFDTLERAQNQFALHLRALTTTPVPVFSSESSLVTDQKQALQSSWQLLQEDTENILSTRETLISSYNIMERFRDTVPQLQLEYDDILEILLTSDAPSDQIAMAQRQSWLAEKMVSDIQVILGGEPDALAASDSLSRNVQLFERILTGMLEGSEEMGIEPVDNDEAVDRLVEVADLFQFIQGSTSSLLNNAPLLFEIQETVNQIETLAQQILQQSSVLRNTLQAPSSQQTTMQLLLAISILLALFSVGLITVSMVRHSRQHLITTRKEYENNQKAIQQLIDEMSALAQGDLTVQASVTTDFTGAIADSINLSVEKLRSLVKTVTLAAMEVDSAAQNSRSTAKAMAETSENQSREINQTTQSINDMAESIENISLNAANSTHVAQRSVTLADNGATAIRATIEGMDTIREHIQNTSKRLKRLGESSQEVGNFVALINDIAEQTNILSLNAAIQASMAGEAGKGFAVVADEVQRLSERVSSATKQIEVLVSTIQTDTREAVISMDKTTSEVINGAQLTENAGVTLEEIEKVSHSLAELIQGMSDTAKAQADSAASISRRMTTIRKMTIKAANSTTETAGSVDNLAEMAMEMRQSISGFRLPAGEAGNGKKQGHRPIIEA</sequence>
<organism evidence="11">
    <name type="scientific">invertebrate metagenome</name>
    <dbReference type="NCBI Taxonomy" id="1711999"/>
    <lineage>
        <taxon>unclassified sequences</taxon>
        <taxon>metagenomes</taxon>
        <taxon>organismal metagenomes</taxon>
    </lineage>
</organism>
<feature type="domain" description="HAMP" evidence="10">
    <location>
        <begin position="345"/>
        <end position="396"/>
    </location>
</feature>
<dbReference type="AlphaFoldDB" id="A0A2H9T7L4"/>
<evidence type="ECO:0000256" key="8">
    <source>
        <dbReference type="SAM" id="Phobius"/>
    </source>
</evidence>
<feature type="transmembrane region" description="Helical" evidence="8">
    <location>
        <begin position="18"/>
        <end position="39"/>
    </location>
</feature>
<feature type="compositionally biased region" description="Polar residues" evidence="7">
    <location>
        <begin position="422"/>
        <end position="431"/>
    </location>
</feature>
<dbReference type="GO" id="GO:0016020">
    <property type="term" value="C:membrane"/>
    <property type="evidence" value="ECO:0007669"/>
    <property type="project" value="UniProtKB-SubCell"/>
</dbReference>
<dbReference type="InterPro" id="IPR003660">
    <property type="entry name" value="HAMP_dom"/>
</dbReference>
<feature type="region of interest" description="Disordered" evidence="7">
    <location>
        <begin position="672"/>
        <end position="692"/>
    </location>
</feature>
<dbReference type="GO" id="GO:0007165">
    <property type="term" value="P:signal transduction"/>
    <property type="evidence" value="ECO:0007669"/>
    <property type="project" value="UniProtKB-KW"/>
</dbReference>
<protein>
    <submittedName>
        <fullName evidence="11">Methyl-accepting chemotaxis protein PctA</fullName>
    </submittedName>
</protein>
<evidence type="ECO:0000313" key="11">
    <source>
        <dbReference type="EMBL" id="PJE79221.1"/>
    </source>
</evidence>
<comment type="caution">
    <text evidence="11">The sequence shown here is derived from an EMBL/GenBank/DDBJ whole genome shotgun (WGS) entry which is preliminary data.</text>
</comment>
<evidence type="ECO:0000259" key="10">
    <source>
        <dbReference type="PROSITE" id="PS50885"/>
    </source>
</evidence>
<dbReference type="CDD" id="cd11386">
    <property type="entry name" value="MCP_signal"/>
    <property type="match status" value="1"/>
</dbReference>
<evidence type="ECO:0000256" key="5">
    <source>
        <dbReference type="ARBA" id="ARBA00023224"/>
    </source>
</evidence>